<feature type="transmembrane region" description="Helical" evidence="1">
    <location>
        <begin position="145"/>
        <end position="169"/>
    </location>
</feature>
<keyword evidence="1" id="KW-0472">Membrane</keyword>
<keyword evidence="1" id="KW-1133">Transmembrane helix</keyword>
<proteinExistence type="predicted"/>
<name>A0A543IY81_9ACTN</name>
<dbReference type="SUPFAM" id="SSF52821">
    <property type="entry name" value="Rhodanese/Cell cycle control phosphatase"/>
    <property type="match status" value="1"/>
</dbReference>
<evidence type="ECO:0000259" key="2">
    <source>
        <dbReference type="PROSITE" id="PS50206"/>
    </source>
</evidence>
<accession>A0A543IY81</accession>
<evidence type="ECO:0000256" key="1">
    <source>
        <dbReference type="SAM" id="Phobius"/>
    </source>
</evidence>
<dbReference type="Pfam" id="PF00581">
    <property type="entry name" value="Rhodanese"/>
    <property type="match status" value="1"/>
</dbReference>
<keyword evidence="1" id="KW-0812">Transmembrane</keyword>
<dbReference type="RefSeq" id="WP_142259536.1">
    <property type="nucleotide sequence ID" value="NZ_BMPV01000001.1"/>
</dbReference>
<dbReference type="Pfam" id="PF11127">
    <property type="entry name" value="YgaP-like_TM"/>
    <property type="match status" value="1"/>
</dbReference>
<feature type="domain" description="Rhodanese" evidence="2">
    <location>
        <begin position="20"/>
        <end position="110"/>
    </location>
</feature>
<dbReference type="PANTHER" id="PTHR43031:SF1">
    <property type="entry name" value="PYRIDINE NUCLEOTIDE-DISULPHIDE OXIDOREDUCTASE"/>
    <property type="match status" value="1"/>
</dbReference>
<dbReference type="Gene3D" id="3.40.250.10">
    <property type="entry name" value="Rhodanese-like domain"/>
    <property type="match status" value="1"/>
</dbReference>
<dbReference type="InterPro" id="IPR036873">
    <property type="entry name" value="Rhodanese-like_dom_sf"/>
</dbReference>
<dbReference type="AlphaFoldDB" id="A0A543IY81"/>
<gene>
    <name evidence="3" type="ORF">FHX40_2244</name>
</gene>
<dbReference type="Gene3D" id="6.10.140.1340">
    <property type="match status" value="1"/>
</dbReference>
<feature type="transmembrane region" description="Helical" evidence="1">
    <location>
        <begin position="121"/>
        <end position="139"/>
    </location>
</feature>
<protein>
    <submittedName>
        <fullName evidence="3">Rhodanese-related sulfurtransferase</fullName>
    </submittedName>
</protein>
<sequence>MNPDHSSHVDAVTAQALIATNPDVLVVDVRTPGEFESAHIEGAINLPLEQVDDHLRRVVADAGGTVLLICQSGARATRAHKRLCEAGMSGAKVLSGGMNAWIAAGGPVVRGRPRWSLERQVRLTAGAIVLAALVADLWLPGLRLAAAAIGAGLVVSAVTDTCALGALLARLPYNRGRGTTAACPAPRA</sequence>
<dbReference type="Proteomes" id="UP000319213">
    <property type="component" value="Unassembled WGS sequence"/>
</dbReference>
<dbReference type="SMART" id="SM00450">
    <property type="entry name" value="RHOD"/>
    <property type="match status" value="1"/>
</dbReference>
<organism evidence="3 4">
    <name type="scientific">Thermopolyspora flexuosa</name>
    <dbReference type="NCBI Taxonomy" id="103836"/>
    <lineage>
        <taxon>Bacteria</taxon>
        <taxon>Bacillati</taxon>
        <taxon>Actinomycetota</taxon>
        <taxon>Actinomycetes</taxon>
        <taxon>Streptosporangiales</taxon>
        <taxon>Streptosporangiaceae</taxon>
        <taxon>Thermopolyspora</taxon>
    </lineage>
</organism>
<evidence type="ECO:0000313" key="4">
    <source>
        <dbReference type="Proteomes" id="UP000319213"/>
    </source>
</evidence>
<dbReference type="InterPro" id="IPR050229">
    <property type="entry name" value="GlpE_sulfurtransferase"/>
</dbReference>
<keyword evidence="3" id="KW-0808">Transferase</keyword>
<dbReference type="GO" id="GO:0016740">
    <property type="term" value="F:transferase activity"/>
    <property type="evidence" value="ECO:0007669"/>
    <property type="project" value="UniProtKB-KW"/>
</dbReference>
<keyword evidence="4" id="KW-1185">Reference proteome</keyword>
<dbReference type="PANTHER" id="PTHR43031">
    <property type="entry name" value="FAD-DEPENDENT OXIDOREDUCTASE"/>
    <property type="match status" value="1"/>
</dbReference>
<dbReference type="OrthoDB" id="9800872at2"/>
<dbReference type="EMBL" id="VFPQ01000001">
    <property type="protein sequence ID" value="TQM75534.1"/>
    <property type="molecule type" value="Genomic_DNA"/>
</dbReference>
<reference evidence="3 4" key="1">
    <citation type="submission" date="2019-06" db="EMBL/GenBank/DDBJ databases">
        <title>Sequencing the genomes of 1000 actinobacteria strains.</title>
        <authorList>
            <person name="Klenk H.-P."/>
        </authorList>
    </citation>
    <scope>NUCLEOTIDE SEQUENCE [LARGE SCALE GENOMIC DNA]</scope>
    <source>
        <strain evidence="3 4">DSM 43186</strain>
    </source>
</reference>
<comment type="caution">
    <text evidence="3">The sequence shown here is derived from an EMBL/GenBank/DDBJ whole genome shotgun (WGS) entry which is preliminary data.</text>
</comment>
<dbReference type="InterPro" id="IPR001763">
    <property type="entry name" value="Rhodanese-like_dom"/>
</dbReference>
<evidence type="ECO:0000313" key="3">
    <source>
        <dbReference type="EMBL" id="TQM75534.1"/>
    </source>
</evidence>
<dbReference type="InterPro" id="IPR021309">
    <property type="entry name" value="YgaP-like_TM"/>
</dbReference>
<dbReference type="CDD" id="cd00158">
    <property type="entry name" value="RHOD"/>
    <property type="match status" value="1"/>
</dbReference>
<dbReference type="PROSITE" id="PS50206">
    <property type="entry name" value="RHODANESE_3"/>
    <property type="match status" value="1"/>
</dbReference>